<keyword evidence="1" id="KW-0472">Membrane</keyword>
<accession>A0A7C7D6B7</accession>
<keyword evidence="1" id="KW-0812">Transmembrane</keyword>
<dbReference type="EMBL" id="DUTF01000248">
    <property type="protein sequence ID" value="HHY27314.1"/>
    <property type="molecule type" value="Genomic_DNA"/>
</dbReference>
<dbReference type="AlphaFoldDB" id="A0A7C7D6B7"/>
<feature type="transmembrane region" description="Helical" evidence="1">
    <location>
        <begin position="44"/>
        <end position="66"/>
    </location>
</feature>
<dbReference type="Proteomes" id="UP000553059">
    <property type="component" value="Unassembled WGS sequence"/>
</dbReference>
<reference evidence="2 3" key="1">
    <citation type="journal article" date="2020" name="Biotechnol. Biofuels">
        <title>New insights from the biogas microbiome by comprehensive genome-resolved metagenomics of nearly 1600 species originating from multiple anaerobic digesters.</title>
        <authorList>
            <person name="Campanaro S."/>
            <person name="Treu L."/>
            <person name="Rodriguez-R L.M."/>
            <person name="Kovalovszki A."/>
            <person name="Ziels R.M."/>
            <person name="Maus I."/>
            <person name="Zhu X."/>
            <person name="Kougias P.G."/>
            <person name="Basile A."/>
            <person name="Luo G."/>
            <person name="Schluter A."/>
            <person name="Konstantinidis K.T."/>
            <person name="Angelidaki I."/>
        </authorList>
    </citation>
    <scope>NUCLEOTIDE SEQUENCE [LARGE SCALE GENOMIC DNA]</scope>
    <source>
        <strain evidence="2">AS05jafATM_4</strain>
    </source>
</reference>
<evidence type="ECO:0000313" key="2">
    <source>
        <dbReference type="EMBL" id="HHY27314.1"/>
    </source>
</evidence>
<organism evidence="2 3">
    <name type="scientific">Desulfitobacterium dehalogenans</name>
    <dbReference type="NCBI Taxonomy" id="36854"/>
    <lineage>
        <taxon>Bacteria</taxon>
        <taxon>Bacillati</taxon>
        <taxon>Bacillota</taxon>
        <taxon>Clostridia</taxon>
        <taxon>Eubacteriales</taxon>
        <taxon>Desulfitobacteriaceae</taxon>
        <taxon>Desulfitobacterium</taxon>
    </lineage>
</organism>
<keyword evidence="1" id="KW-1133">Transmembrane helix</keyword>
<proteinExistence type="predicted"/>
<name>A0A7C7D6B7_9FIRM</name>
<gene>
    <name evidence="2" type="ORF">GX523_11355</name>
</gene>
<protein>
    <submittedName>
        <fullName evidence="2">Uncharacterized protein</fullName>
    </submittedName>
</protein>
<sequence>MSNGGSLHLVFNTPAAGASFIALTLFFLIIFSANAILSSASFKTLGIIISLSSIGFLLMIIMISFFL</sequence>
<feature type="transmembrane region" description="Helical" evidence="1">
    <location>
        <begin position="15"/>
        <end position="37"/>
    </location>
</feature>
<evidence type="ECO:0000313" key="3">
    <source>
        <dbReference type="Proteomes" id="UP000553059"/>
    </source>
</evidence>
<evidence type="ECO:0000256" key="1">
    <source>
        <dbReference type="SAM" id="Phobius"/>
    </source>
</evidence>
<comment type="caution">
    <text evidence="2">The sequence shown here is derived from an EMBL/GenBank/DDBJ whole genome shotgun (WGS) entry which is preliminary data.</text>
</comment>